<name>E8V2E8_TERSS</name>
<keyword evidence="5" id="KW-1015">Disulfide bond</keyword>
<evidence type="ECO:0000256" key="2">
    <source>
        <dbReference type="ARBA" id="ARBA00022729"/>
    </source>
</evidence>
<reference evidence="7 8" key="1">
    <citation type="journal article" date="2012" name="Stand. Genomic Sci.">
        <title>Complete genome sequence of Terriglobus saanensis type strain SP1PR4(T), an Acidobacteria from tundra soil.</title>
        <authorList>
            <person name="Rawat S.R."/>
            <person name="Mannisto M.K."/>
            <person name="Starovoytov V."/>
            <person name="Goodwin L."/>
            <person name="Nolan M."/>
            <person name="Hauser L."/>
            <person name="Land M."/>
            <person name="Davenport K.W."/>
            <person name="Woyke T."/>
            <person name="Haggblom M.M."/>
        </authorList>
    </citation>
    <scope>NUCLEOTIDE SEQUENCE</scope>
    <source>
        <strain evidence="8">ATCC BAA-1853 / DSM 23119 / SP1PR4</strain>
    </source>
</reference>
<dbReference type="InterPro" id="IPR041233">
    <property type="entry name" value="Melibiase_C"/>
</dbReference>
<dbReference type="HOGENOM" id="CLU_013093_3_2_0"/>
<evidence type="ECO:0000259" key="6">
    <source>
        <dbReference type="PROSITE" id="PS51175"/>
    </source>
</evidence>
<dbReference type="InterPro" id="IPR008979">
    <property type="entry name" value="Galactose-bd-like_sf"/>
</dbReference>
<dbReference type="SUPFAM" id="SSF51445">
    <property type="entry name" value="(Trans)glycosidases"/>
    <property type="match status" value="1"/>
</dbReference>
<dbReference type="Gene3D" id="3.20.20.70">
    <property type="entry name" value="Aldolase class I"/>
    <property type="match status" value="1"/>
</dbReference>
<dbReference type="InterPro" id="IPR017853">
    <property type="entry name" value="GH"/>
</dbReference>
<dbReference type="GO" id="GO:0030246">
    <property type="term" value="F:carbohydrate binding"/>
    <property type="evidence" value="ECO:0007669"/>
    <property type="project" value="InterPro"/>
</dbReference>
<feature type="domain" description="CBM6" evidence="6">
    <location>
        <begin position="604"/>
        <end position="724"/>
    </location>
</feature>
<evidence type="ECO:0000313" key="7">
    <source>
        <dbReference type="EMBL" id="ADV82366.1"/>
    </source>
</evidence>
<dbReference type="CDD" id="cd14792">
    <property type="entry name" value="GH27"/>
    <property type="match status" value="1"/>
</dbReference>
<dbReference type="SUPFAM" id="SSF51011">
    <property type="entry name" value="Glycosyl hydrolase domain"/>
    <property type="match status" value="1"/>
</dbReference>
<comment type="similarity">
    <text evidence="1 5">Belongs to the glycosyl hydrolase 27 family.</text>
</comment>
<dbReference type="InterPro" id="IPR013780">
    <property type="entry name" value="Glyco_hydro_b"/>
</dbReference>
<evidence type="ECO:0000256" key="1">
    <source>
        <dbReference type="ARBA" id="ARBA00009743"/>
    </source>
</evidence>
<dbReference type="InterPro" id="IPR002241">
    <property type="entry name" value="Glyco_hydro_27"/>
</dbReference>
<dbReference type="OrthoDB" id="9807519at2"/>
<dbReference type="eggNOG" id="COG1501">
    <property type="taxonomic scope" value="Bacteria"/>
</dbReference>
<feature type="domain" description="CBM6" evidence="6">
    <location>
        <begin position="471"/>
        <end position="593"/>
    </location>
</feature>
<organism evidence="7 8">
    <name type="scientific">Terriglobus saanensis (strain ATCC BAA-1853 / DSM 23119 / SP1PR4)</name>
    <dbReference type="NCBI Taxonomy" id="401053"/>
    <lineage>
        <taxon>Bacteria</taxon>
        <taxon>Pseudomonadati</taxon>
        <taxon>Acidobacteriota</taxon>
        <taxon>Terriglobia</taxon>
        <taxon>Terriglobales</taxon>
        <taxon>Acidobacteriaceae</taxon>
        <taxon>Terriglobus</taxon>
    </lineage>
</organism>
<evidence type="ECO:0000256" key="4">
    <source>
        <dbReference type="ARBA" id="ARBA00023295"/>
    </source>
</evidence>
<dbReference type="PANTHER" id="PTHR11452:SF33">
    <property type="entry name" value="ALPHA-GALACTOSIDASE 2"/>
    <property type="match status" value="1"/>
</dbReference>
<dbReference type="STRING" id="401053.AciPR4_1545"/>
<keyword evidence="3 5" id="KW-0378">Hydrolase</keyword>
<evidence type="ECO:0000313" key="8">
    <source>
        <dbReference type="Proteomes" id="UP000006844"/>
    </source>
</evidence>
<evidence type="ECO:0000256" key="5">
    <source>
        <dbReference type="RuleBase" id="RU361168"/>
    </source>
</evidence>
<dbReference type="PROSITE" id="PS51175">
    <property type="entry name" value="CBM6"/>
    <property type="match status" value="2"/>
</dbReference>
<dbReference type="EMBL" id="CP002467">
    <property type="protein sequence ID" value="ADV82366.1"/>
    <property type="molecule type" value="Genomic_DNA"/>
</dbReference>
<dbReference type="CDD" id="cd04081">
    <property type="entry name" value="CBM35_galactosidase-like"/>
    <property type="match status" value="2"/>
</dbReference>
<dbReference type="EC" id="3.2.1.22" evidence="5"/>
<dbReference type="SUPFAM" id="SSF49785">
    <property type="entry name" value="Galactose-binding domain-like"/>
    <property type="match status" value="2"/>
</dbReference>
<dbReference type="GO" id="GO:0005975">
    <property type="term" value="P:carbohydrate metabolic process"/>
    <property type="evidence" value="ECO:0007669"/>
    <property type="project" value="InterPro"/>
</dbReference>
<dbReference type="PRINTS" id="PR00740">
    <property type="entry name" value="GLHYDRLASE27"/>
</dbReference>
<protein>
    <recommendedName>
        <fullName evidence="5">Alpha-galactosidase</fullName>
        <ecNumber evidence="5">3.2.1.22</ecNumber>
    </recommendedName>
    <alternativeName>
        <fullName evidence="5">Melibiase</fullName>
    </alternativeName>
</protein>
<dbReference type="Gene3D" id="2.60.40.1180">
    <property type="entry name" value="Golgi alpha-mannosidase II"/>
    <property type="match status" value="1"/>
</dbReference>
<keyword evidence="8" id="KW-1185">Reference proteome</keyword>
<proteinExistence type="inferred from homology"/>
<dbReference type="GO" id="GO:0004557">
    <property type="term" value="F:alpha-galactosidase activity"/>
    <property type="evidence" value="ECO:0007669"/>
    <property type="project" value="UniProtKB-EC"/>
</dbReference>
<dbReference type="InterPro" id="IPR013785">
    <property type="entry name" value="Aldolase_TIM"/>
</dbReference>
<comment type="catalytic activity">
    <reaction evidence="5">
        <text>Hydrolysis of terminal, non-reducing alpha-D-galactose residues in alpha-D-galactosides, including galactose oligosaccharides, galactomannans and galactolipids.</text>
        <dbReference type="EC" id="3.2.1.22"/>
    </reaction>
</comment>
<keyword evidence="2" id="KW-0732">Signal</keyword>
<sequence length="842" mass="89295">MIPHDLVSRHSKARLKYSSQNIGHTWRNAVLLVTLALALSTLQAQVNGAGQKPYLGWSSFSQQTLDGGFLTQASMETQSDALRNSGLQQHGFQYINLDSGWQGSFDGNGRPIPNSTTFPDIKAMVDHIHANGQKAGIYWIPGIEQPAVDGNYPILGTPYHTQDIVVKPLTAGNAFGGASPNPYHDKIDFSKPGSHEYIDSVVALFASWGFDFIKLDAVTPGSYSDDLSIDNREDVAAWSNAIAKTGKPIWLTISWQLSKDYLNTWQQYANARRIDDDVECEGRCATLTNWPRIVLRQYDLVGWEKDAGPSVGWNDLDTLDVGDGALDGLSDEEKQSAITIWSMANAPLYLGGDLTKLDAFAKNAFSNDELLAVDQSGHPATQITGGMQPVWLSDAGTGNRYVALFNLNDIPSRVTVRWSDLGFTNVTSMKDLWNRIDLGPSTGSFSTVVLPHGSRLLKVRPQGVVHAAEGQSYEAEAAVLTGNATVYACQACSGGSKVGYIGASATSNAVTFTNVRVDKAGTYRMQVDAMTQGPRALIFSANNGPSTTLNMGGGSFNLPQSTTVSVTLQQGVNSITFYNAGTYAVDLDRIVVSGTGNAVAPESNTYEAEAAILGGTATISGCSFCSGGASIGSFGAGDANTVTFADVTVPHPGIYQLGIEYLTSGPRSFQIAINGNPPIELDLNGSSFESPANTAMPVQLQGGQNRIVFGSSGFAPGLDSITVGPVVTNSNLIGAITGTSGLRDLRFWRMKVSNQGTAPAKDARLNSFTVMPASGDTTCKVLVPLPVPLPLGNISPGGVTTLEIPLAFSPACREDSIFTVHSVFSANNGADVGVLESNSQAK</sequence>
<evidence type="ECO:0000256" key="3">
    <source>
        <dbReference type="ARBA" id="ARBA00022801"/>
    </source>
</evidence>
<accession>E8V2E8</accession>
<dbReference type="KEGG" id="tsa:AciPR4_1545"/>
<dbReference type="Gene3D" id="2.60.120.260">
    <property type="entry name" value="Galactose-binding domain-like"/>
    <property type="match status" value="2"/>
</dbReference>
<dbReference type="Proteomes" id="UP000006844">
    <property type="component" value="Chromosome"/>
</dbReference>
<dbReference type="Pfam" id="PF17801">
    <property type="entry name" value="Melibiase_C"/>
    <property type="match status" value="1"/>
</dbReference>
<dbReference type="PANTHER" id="PTHR11452">
    <property type="entry name" value="ALPHA-GALACTOSIDASE/ALPHA-N-ACETYLGALACTOSAMINIDASE"/>
    <property type="match status" value="1"/>
</dbReference>
<dbReference type="InterPro" id="IPR005084">
    <property type="entry name" value="CBM6"/>
</dbReference>
<dbReference type="Pfam" id="PF16499">
    <property type="entry name" value="Melibiase_2"/>
    <property type="match status" value="1"/>
</dbReference>
<dbReference type="AlphaFoldDB" id="E8V2E8"/>
<gene>
    <name evidence="7" type="ordered locus">AciPR4_1545</name>
</gene>
<keyword evidence="4 5" id="KW-0326">Glycosidase</keyword>